<reference evidence="1 2" key="1">
    <citation type="submission" date="2020-08" db="EMBL/GenBank/DDBJ databases">
        <title>Sequencing the genomes of 1000 actinobacteria strains.</title>
        <authorList>
            <person name="Klenk H.-P."/>
        </authorList>
    </citation>
    <scope>NUCLEOTIDE SEQUENCE [LARGE SCALE GENOMIC DNA]</scope>
    <source>
        <strain evidence="1 2">DSM 44598</strain>
    </source>
</reference>
<proteinExistence type="predicted"/>
<name>A0A840VZ23_9ACTN</name>
<dbReference type="AlphaFoldDB" id="A0A840VZ23"/>
<accession>A0A840VZ23</accession>
<dbReference type="Proteomes" id="UP000579647">
    <property type="component" value="Unassembled WGS sequence"/>
</dbReference>
<keyword evidence="2" id="KW-1185">Reference proteome</keyword>
<evidence type="ECO:0000313" key="1">
    <source>
        <dbReference type="EMBL" id="MBB5489062.1"/>
    </source>
</evidence>
<dbReference type="EMBL" id="JACHDO010000001">
    <property type="protein sequence ID" value="MBB5489062.1"/>
    <property type="molecule type" value="Genomic_DNA"/>
</dbReference>
<sequence>MYQYIPEPLNLDDEALVPKHWPKGGQQLFRSEGAWHELTFFTDSREWIDYVWSFRSAAEMMYEAAFAVGAPEYRREDVFIPYAFLWRHYAELSLKALIAIHSGFLGKELDHKKLAGTHSLAQLWNWFEPLDAEALPNESSETRRNAGKIIAHLQKIDPKSMQFRYPVDKEGNPHLEGLDRLDMQNFHKVMLSYSTWIESVAEAIAHLSEA</sequence>
<comment type="caution">
    <text evidence="1">The sequence shown here is derived from an EMBL/GenBank/DDBJ whole genome shotgun (WGS) entry which is preliminary data.</text>
</comment>
<gene>
    <name evidence="1" type="ORF">HNR07_000199</name>
</gene>
<dbReference type="Gene3D" id="1.20.120.330">
    <property type="entry name" value="Nucleotidyltransferases domain 2"/>
    <property type="match status" value="1"/>
</dbReference>
<organism evidence="1 2">
    <name type="scientific">Nocardiopsis metallicus</name>
    <dbReference type="NCBI Taxonomy" id="179819"/>
    <lineage>
        <taxon>Bacteria</taxon>
        <taxon>Bacillati</taxon>
        <taxon>Actinomycetota</taxon>
        <taxon>Actinomycetes</taxon>
        <taxon>Streptosporangiales</taxon>
        <taxon>Nocardiopsidaceae</taxon>
        <taxon>Nocardiopsis</taxon>
    </lineage>
</organism>
<evidence type="ECO:0000313" key="2">
    <source>
        <dbReference type="Proteomes" id="UP000579647"/>
    </source>
</evidence>
<dbReference type="RefSeq" id="WP_184360687.1">
    <property type="nucleotide sequence ID" value="NZ_BAAAKM010000171.1"/>
</dbReference>
<protein>
    <recommendedName>
        <fullName evidence="3">HEPN domain-containing protein</fullName>
    </recommendedName>
</protein>
<evidence type="ECO:0008006" key="3">
    <source>
        <dbReference type="Google" id="ProtNLM"/>
    </source>
</evidence>